<gene>
    <name evidence="5" type="ORF">Acr_12g0009540</name>
</gene>
<proteinExistence type="inferred from homology"/>
<reference evidence="5 6" key="1">
    <citation type="submission" date="2019-07" db="EMBL/GenBank/DDBJ databases">
        <title>De Novo Assembly of kiwifruit Actinidia rufa.</title>
        <authorList>
            <person name="Sugita-Konishi S."/>
            <person name="Sato K."/>
            <person name="Mori E."/>
            <person name="Abe Y."/>
            <person name="Kisaki G."/>
            <person name="Hamano K."/>
            <person name="Suezawa K."/>
            <person name="Otani M."/>
            <person name="Fukuda T."/>
            <person name="Manabe T."/>
            <person name="Gomi K."/>
            <person name="Tabuchi M."/>
            <person name="Akimitsu K."/>
            <person name="Kataoka I."/>
        </authorList>
    </citation>
    <scope>NUCLEOTIDE SEQUENCE [LARGE SCALE GENOMIC DNA]</scope>
    <source>
        <strain evidence="6">cv. Fuchu</strain>
    </source>
</reference>
<evidence type="ECO:0000259" key="4">
    <source>
        <dbReference type="Pfam" id="PF03763"/>
    </source>
</evidence>
<feature type="domain" description="Remorin C-terminal" evidence="4">
    <location>
        <begin position="150"/>
        <end position="253"/>
    </location>
</feature>
<dbReference type="Pfam" id="PF03763">
    <property type="entry name" value="Remorin_C"/>
    <property type="match status" value="1"/>
</dbReference>
<sequence length="258" mass="28729">MSQDNDSIEYSAAVAAAAVAIKSLEELSISDQKSKSEEPSTSLTKAKSKTEDTASQGPEAAKVRRWFSGEPSMRNLEGPDKTVPVTEDRKIPEKAPSIKKPPTFADKHLNNTAGRKPDSAIPKTDLPSAKRPAFPPTDVKRQSSTKPGIVETEADAWEKVEMEKIKERYEKVNTTILDWESRKKAKAKRRNDRTESELENKRARALRHFHIDIGRIDKIAGGARAQAGANRRNEELKVKEKANKFRSTGKIPATCFCF</sequence>
<feature type="region of interest" description="Disordered" evidence="3">
    <location>
        <begin position="26"/>
        <end position="152"/>
    </location>
</feature>
<dbReference type="OrthoDB" id="1879425at2759"/>
<protein>
    <submittedName>
        <fullName evidence="5">Remorin family protein</fullName>
    </submittedName>
</protein>
<comment type="caution">
    <text evidence="5">The sequence shown here is derived from an EMBL/GenBank/DDBJ whole genome shotgun (WGS) entry which is preliminary data.</text>
</comment>
<evidence type="ECO:0000256" key="1">
    <source>
        <dbReference type="ARBA" id="ARBA00005711"/>
    </source>
</evidence>
<evidence type="ECO:0000313" key="5">
    <source>
        <dbReference type="EMBL" id="GFY98413.1"/>
    </source>
</evidence>
<name>A0A7J0FIK3_9ERIC</name>
<keyword evidence="6" id="KW-1185">Reference proteome</keyword>
<dbReference type="PANTHER" id="PTHR31471">
    <property type="entry name" value="OS02G0116800 PROTEIN"/>
    <property type="match status" value="1"/>
</dbReference>
<evidence type="ECO:0000313" key="6">
    <source>
        <dbReference type="Proteomes" id="UP000585474"/>
    </source>
</evidence>
<evidence type="ECO:0000256" key="3">
    <source>
        <dbReference type="SAM" id="MobiDB-lite"/>
    </source>
</evidence>
<evidence type="ECO:0000256" key="2">
    <source>
        <dbReference type="SAM" id="Coils"/>
    </source>
</evidence>
<comment type="similarity">
    <text evidence="1">Belongs to the remorin family.</text>
</comment>
<keyword evidence="2" id="KW-0175">Coiled coil</keyword>
<accession>A0A7J0FIK3</accession>
<organism evidence="5 6">
    <name type="scientific">Actinidia rufa</name>
    <dbReference type="NCBI Taxonomy" id="165716"/>
    <lineage>
        <taxon>Eukaryota</taxon>
        <taxon>Viridiplantae</taxon>
        <taxon>Streptophyta</taxon>
        <taxon>Embryophyta</taxon>
        <taxon>Tracheophyta</taxon>
        <taxon>Spermatophyta</taxon>
        <taxon>Magnoliopsida</taxon>
        <taxon>eudicotyledons</taxon>
        <taxon>Gunneridae</taxon>
        <taxon>Pentapetalae</taxon>
        <taxon>asterids</taxon>
        <taxon>Ericales</taxon>
        <taxon>Actinidiaceae</taxon>
        <taxon>Actinidia</taxon>
    </lineage>
</organism>
<dbReference type="EMBL" id="BJWL01000012">
    <property type="protein sequence ID" value="GFY98413.1"/>
    <property type="molecule type" value="Genomic_DNA"/>
</dbReference>
<feature type="coiled-coil region" evidence="2">
    <location>
        <begin position="162"/>
        <end position="204"/>
    </location>
</feature>
<dbReference type="AlphaFoldDB" id="A0A7J0FIK3"/>
<dbReference type="InterPro" id="IPR005516">
    <property type="entry name" value="Remorin_C"/>
</dbReference>
<dbReference type="PANTHER" id="PTHR31471:SF51">
    <property type="entry name" value="REMORIN FAMILY PROTEIN"/>
    <property type="match status" value="1"/>
</dbReference>
<dbReference type="Proteomes" id="UP000585474">
    <property type="component" value="Unassembled WGS sequence"/>
</dbReference>